<dbReference type="InterPro" id="IPR019734">
    <property type="entry name" value="TPR_rpt"/>
</dbReference>
<dbReference type="InterPro" id="IPR011990">
    <property type="entry name" value="TPR-like_helical_dom_sf"/>
</dbReference>
<evidence type="ECO:0000313" key="2">
    <source>
        <dbReference type="EMBL" id="CAE4662262.1"/>
    </source>
</evidence>
<dbReference type="EMBL" id="HBNR01084642">
    <property type="protein sequence ID" value="CAE4662262.1"/>
    <property type="molecule type" value="Transcribed_RNA"/>
</dbReference>
<dbReference type="Gene3D" id="1.25.40.10">
    <property type="entry name" value="Tetratricopeptide repeat domain"/>
    <property type="match status" value="1"/>
</dbReference>
<accession>A0A7S4VS17</accession>
<feature type="repeat" description="TPR" evidence="1">
    <location>
        <begin position="409"/>
        <end position="442"/>
    </location>
</feature>
<proteinExistence type="predicted"/>
<gene>
    <name evidence="2" type="ORF">AMON00008_LOCUS60607</name>
</gene>
<dbReference type="SUPFAM" id="SSF48452">
    <property type="entry name" value="TPR-like"/>
    <property type="match status" value="1"/>
</dbReference>
<keyword evidence="1" id="KW-0802">TPR repeat</keyword>
<name>A0A7S4VS17_9DINO</name>
<dbReference type="PROSITE" id="PS50005">
    <property type="entry name" value="TPR"/>
    <property type="match status" value="1"/>
</dbReference>
<organism evidence="2">
    <name type="scientific">Alexandrium monilatum</name>
    <dbReference type="NCBI Taxonomy" id="311494"/>
    <lineage>
        <taxon>Eukaryota</taxon>
        <taxon>Sar</taxon>
        <taxon>Alveolata</taxon>
        <taxon>Dinophyceae</taxon>
        <taxon>Gonyaulacales</taxon>
        <taxon>Pyrocystaceae</taxon>
        <taxon>Alexandrium</taxon>
    </lineage>
</organism>
<protein>
    <submittedName>
        <fullName evidence="2">Uncharacterized protein</fullName>
    </submittedName>
</protein>
<sequence>MAPPPKKPYAKKEKKPVVFWGILDIKFDPSKPVMDRVKILEAGDGRTSKFTAAGAAIKDRYDSMYRLEEGGDLSEFDLLAKDKKFLHDEIQSRGYDHLLPRQASFPREYTESLADEIKAKLGLSGNDHVVLKLCNRTRAAGVLLVWCADLDAKLKVILKPPPDEEKWLDEQEQLIEESNSTGLQPGTFKENLRHWWSNEHPIFIAERLYNSVPVVSQGRPYNGTLRVAFALRQRPRARQRGDRPSLMDVDWLGAYWKLPKKPLPLRGPGRDHECVISAARTSGSLPVDPAHCSEVYAALGGLLPRLFDVGARSLPEHAETLEKRYRETPVLGAYFMARFGAAKYDNNSLQVARTYLTQAEAMASGAPPGRSTRCFTSFLQRWWCIVCAQDQQKAVHCLRRSRKSMELNANYWFLNGVREFQLGRRYGAADSFRKCLALDPDFKNPYMYLGALSLEEAQWSDALEISEAGEGRHPSPQFKYHIGVALAYLASLSPSVAGGALGAEPRLRDNDPRKEVWQRALECLRQARLSPEGLRRKSPSQSPWRPHDDEVVDYLERQLHTPGGSTAIWQASTVRMPTCSPTGWTVFAKRA</sequence>
<reference evidence="2" key="1">
    <citation type="submission" date="2021-01" db="EMBL/GenBank/DDBJ databases">
        <authorList>
            <person name="Corre E."/>
            <person name="Pelletier E."/>
            <person name="Niang G."/>
            <person name="Scheremetjew M."/>
            <person name="Finn R."/>
            <person name="Kale V."/>
            <person name="Holt S."/>
            <person name="Cochrane G."/>
            <person name="Meng A."/>
            <person name="Brown T."/>
            <person name="Cohen L."/>
        </authorList>
    </citation>
    <scope>NUCLEOTIDE SEQUENCE</scope>
    <source>
        <strain evidence="2">CCMP3105</strain>
    </source>
</reference>
<evidence type="ECO:0000256" key="1">
    <source>
        <dbReference type="PROSITE-ProRule" id="PRU00339"/>
    </source>
</evidence>
<dbReference type="AlphaFoldDB" id="A0A7S4VS17"/>